<dbReference type="NCBIfam" id="TIGR00419">
    <property type="entry name" value="tim"/>
    <property type="match status" value="1"/>
</dbReference>
<keyword evidence="4 7" id="KW-0963">Cytoplasm</keyword>
<dbReference type="Pfam" id="PF00121">
    <property type="entry name" value="TIM"/>
    <property type="match status" value="1"/>
</dbReference>
<comment type="catalytic activity">
    <reaction evidence="7 8">
        <text>D-glyceraldehyde 3-phosphate = dihydroxyacetone phosphate</text>
        <dbReference type="Rhea" id="RHEA:18585"/>
        <dbReference type="ChEBI" id="CHEBI:57642"/>
        <dbReference type="ChEBI" id="CHEBI:59776"/>
        <dbReference type="EC" id="5.3.1.1"/>
    </reaction>
</comment>
<evidence type="ECO:0000256" key="7">
    <source>
        <dbReference type="HAMAP-Rule" id="MF_00147"/>
    </source>
</evidence>
<dbReference type="GO" id="GO:0006094">
    <property type="term" value="P:gluconeogenesis"/>
    <property type="evidence" value="ECO:0007669"/>
    <property type="project" value="UniProtKB-UniRule"/>
</dbReference>
<proteinExistence type="inferred from homology"/>
<dbReference type="CDD" id="cd00311">
    <property type="entry name" value="TIM"/>
    <property type="match status" value="1"/>
</dbReference>
<evidence type="ECO:0000256" key="4">
    <source>
        <dbReference type="ARBA" id="ARBA00022490"/>
    </source>
</evidence>
<dbReference type="UniPathway" id="UPA00109">
    <property type="reaction ID" value="UER00189"/>
</dbReference>
<keyword evidence="10" id="KW-1185">Reference proteome</keyword>
<comment type="pathway">
    <text evidence="1 7 8">Carbohydrate degradation; glycolysis; D-glyceraldehyde 3-phosphate from glycerone phosphate: step 1/1.</text>
</comment>
<evidence type="ECO:0000256" key="1">
    <source>
        <dbReference type="ARBA" id="ARBA00004680"/>
    </source>
</evidence>
<dbReference type="Proteomes" id="UP000266328">
    <property type="component" value="Unassembled WGS sequence"/>
</dbReference>
<comment type="subunit">
    <text evidence="7 8">Homodimer.</text>
</comment>
<dbReference type="OrthoDB" id="9809429at2"/>
<dbReference type="SUPFAM" id="SSF51351">
    <property type="entry name" value="Triosephosphate isomerase (TIM)"/>
    <property type="match status" value="1"/>
</dbReference>
<dbReference type="PROSITE" id="PS00171">
    <property type="entry name" value="TIM_1"/>
    <property type="match status" value="1"/>
</dbReference>
<gene>
    <name evidence="7" type="primary">tpiA</name>
    <name evidence="9" type="ORF">SMC7_03650</name>
</gene>
<dbReference type="UniPathway" id="UPA00138"/>
<feature type="binding site" evidence="7">
    <location>
        <position position="231"/>
    </location>
    <ligand>
        <name>substrate</name>
    </ligand>
</feature>
<comment type="caution">
    <text evidence="9">The sequence shown here is derived from an EMBL/GenBank/DDBJ whole genome shotgun (WGS) entry which is preliminary data.</text>
</comment>
<accession>A0A398CVL5</accession>
<evidence type="ECO:0000256" key="2">
    <source>
        <dbReference type="ARBA" id="ARBA00007422"/>
    </source>
</evidence>
<dbReference type="GO" id="GO:0006096">
    <property type="term" value="P:glycolytic process"/>
    <property type="evidence" value="ECO:0007669"/>
    <property type="project" value="UniProtKB-UniRule"/>
</dbReference>
<name>A0A398CVL5_9BACT</name>
<evidence type="ECO:0000256" key="8">
    <source>
        <dbReference type="RuleBase" id="RU363013"/>
    </source>
</evidence>
<dbReference type="GO" id="GO:0046166">
    <property type="term" value="P:glyceraldehyde-3-phosphate biosynthetic process"/>
    <property type="evidence" value="ECO:0007669"/>
    <property type="project" value="TreeGrafter"/>
</dbReference>
<evidence type="ECO:0000256" key="3">
    <source>
        <dbReference type="ARBA" id="ARBA00022432"/>
    </source>
</evidence>
<evidence type="ECO:0000313" key="10">
    <source>
        <dbReference type="Proteomes" id="UP000266328"/>
    </source>
</evidence>
<dbReference type="GO" id="GO:0019563">
    <property type="term" value="P:glycerol catabolic process"/>
    <property type="evidence" value="ECO:0007669"/>
    <property type="project" value="TreeGrafter"/>
</dbReference>
<dbReference type="FunFam" id="3.20.20.70:FF:000016">
    <property type="entry name" value="Triosephosphate isomerase"/>
    <property type="match status" value="1"/>
</dbReference>
<comment type="similarity">
    <text evidence="2 7 8">Belongs to the triosephosphate isomerase family.</text>
</comment>
<dbReference type="Gene3D" id="3.20.20.70">
    <property type="entry name" value="Aldolase class I"/>
    <property type="match status" value="1"/>
</dbReference>
<sequence>MKSDSGRVSHVSRQKENNMKMVAGNWKMFKTVEEARAYFVELATATPPQGDKVRVIVFPNYIALGALATTGSVPAWVLLGAQDVAAEVEGAFTGEVSPAMIRSTGATHVLIGHSERRHIIGESADLLHRKLINSLQASLIPVLCVGETLEERNAGKIEEVVFGQLDTALSDVQLCDGAQLVVAYEPVWAIGTGVNATNEQIEEAHHLIRQHLKQLLGTAIGGSVAILYGGSVKPANFASIAGLPSVDGGLIGGASLKPSAFAELIAIAEQV</sequence>
<dbReference type="InterPro" id="IPR000652">
    <property type="entry name" value="Triosephosphate_isomerase"/>
</dbReference>
<dbReference type="HAMAP" id="MF_00147_B">
    <property type="entry name" value="TIM_B"/>
    <property type="match status" value="1"/>
</dbReference>
<dbReference type="PANTHER" id="PTHR21139:SF42">
    <property type="entry name" value="TRIOSEPHOSPHATE ISOMERASE"/>
    <property type="match status" value="1"/>
</dbReference>
<keyword evidence="3 7" id="KW-0312">Gluconeogenesis</keyword>
<dbReference type="InterPro" id="IPR022896">
    <property type="entry name" value="TrioseP_Isoase_bac/euk"/>
</dbReference>
<feature type="binding site" evidence="7">
    <location>
        <position position="191"/>
    </location>
    <ligand>
        <name>substrate</name>
    </ligand>
</feature>
<feature type="binding site" evidence="7">
    <location>
        <begin position="252"/>
        <end position="253"/>
    </location>
    <ligand>
        <name>substrate</name>
    </ligand>
</feature>
<protein>
    <recommendedName>
        <fullName evidence="7 8">Triosephosphate isomerase</fullName>
        <shortName evidence="7">TIM</shortName>
        <shortName evidence="7">TPI</shortName>
        <ecNumber evidence="7 8">5.3.1.1</ecNumber>
    </recommendedName>
    <alternativeName>
        <fullName evidence="7">Triose-phosphate isomerase</fullName>
    </alternativeName>
</protein>
<dbReference type="PANTHER" id="PTHR21139">
    <property type="entry name" value="TRIOSEPHOSPHATE ISOMERASE"/>
    <property type="match status" value="1"/>
</dbReference>
<keyword evidence="6 7" id="KW-0413">Isomerase</keyword>
<dbReference type="AlphaFoldDB" id="A0A398CVL5"/>
<comment type="pathway">
    <text evidence="7 8">Carbohydrate biosynthesis; gluconeogenesis.</text>
</comment>
<evidence type="ECO:0000313" key="9">
    <source>
        <dbReference type="EMBL" id="RIE06230.1"/>
    </source>
</evidence>
<feature type="active site" description="Proton acceptor" evidence="7">
    <location>
        <position position="185"/>
    </location>
</feature>
<dbReference type="GO" id="GO:0004807">
    <property type="term" value="F:triose-phosphate isomerase activity"/>
    <property type="evidence" value="ECO:0007669"/>
    <property type="project" value="UniProtKB-UniRule"/>
</dbReference>
<organism evidence="9 10">
    <name type="scientific">Candidatus Cryosericum terrychapinii</name>
    <dbReference type="NCBI Taxonomy" id="2290919"/>
    <lineage>
        <taxon>Bacteria</taxon>
        <taxon>Pseudomonadati</taxon>
        <taxon>Caldisericota/Cryosericota group</taxon>
        <taxon>Candidatus Cryosericota</taxon>
        <taxon>Candidatus Cryosericia</taxon>
        <taxon>Candidatus Cryosericales</taxon>
        <taxon>Candidatus Cryosericaceae</taxon>
        <taxon>Candidatus Cryosericum</taxon>
    </lineage>
</organism>
<comment type="subcellular location">
    <subcellularLocation>
        <location evidence="7 8">Cytoplasm</location>
    </subcellularLocation>
</comment>
<evidence type="ECO:0000256" key="6">
    <source>
        <dbReference type="ARBA" id="ARBA00023235"/>
    </source>
</evidence>
<comment type="function">
    <text evidence="7">Involved in the gluconeogenesis. Catalyzes stereospecifically the conversion of dihydroxyacetone phosphate (DHAP) to D-glyceraldehyde-3-phosphate (G3P).</text>
</comment>
<dbReference type="PROSITE" id="PS51440">
    <property type="entry name" value="TIM_2"/>
    <property type="match status" value="1"/>
</dbReference>
<evidence type="ECO:0000256" key="5">
    <source>
        <dbReference type="ARBA" id="ARBA00023152"/>
    </source>
</evidence>
<dbReference type="InterPro" id="IPR013785">
    <property type="entry name" value="Aldolase_TIM"/>
</dbReference>
<dbReference type="GO" id="GO:0005829">
    <property type="term" value="C:cytosol"/>
    <property type="evidence" value="ECO:0007669"/>
    <property type="project" value="TreeGrafter"/>
</dbReference>
<dbReference type="InterPro" id="IPR020861">
    <property type="entry name" value="Triosephosphate_isomerase_AS"/>
</dbReference>
<feature type="active site" description="Electrophile" evidence="7">
    <location>
        <position position="113"/>
    </location>
</feature>
<dbReference type="InterPro" id="IPR035990">
    <property type="entry name" value="TIM_sf"/>
</dbReference>
<keyword evidence="5 7" id="KW-0324">Glycolysis</keyword>
<dbReference type="EC" id="5.3.1.1" evidence="7 8"/>
<feature type="binding site" evidence="7">
    <location>
        <begin position="25"/>
        <end position="27"/>
    </location>
    <ligand>
        <name>substrate</name>
    </ligand>
</feature>
<reference evidence="9 10" key="1">
    <citation type="submission" date="2018-09" db="EMBL/GenBank/DDBJ databases">
        <title>Discovery and Ecogenomic Context for Candidatus Cryosericales, a Global Caldiserica Order Active in Thawing Permafrost.</title>
        <authorList>
            <person name="Martinez M.A."/>
            <person name="Woodcroft B.J."/>
            <person name="Ignacio Espinoza J.C."/>
            <person name="Zayed A."/>
            <person name="Singleton C.M."/>
            <person name="Boyd J."/>
            <person name="Li Y.-F."/>
            <person name="Purvine S."/>
            <person name="Maughan H."/>
            <person name="Hodgkins S.B."/>
            <person name="Anderson D."/>
            <person name="Sederholm M."/>
            <person name="Temperton B."/>
            <person name="Saleska S.R."/>
            <person name="Tyson G.W."/>
            <person name="Rich V.I."/>
        </authorList>
    </citation>
    <scope>NUCLEOTIDE SEQUENCE [LARGE SCALE GENOMIC DNA]</scope>
    <source>
        <strain evidence="9 10">SMC7</strain>
    </source>
</reference>
<dbReference type="EMBL" id="QXIS01000020">
    <property type="protein sequence ID" value="RIE06230.1"/>
    <property type="molecule type" value="Genomic_DNA"/>
</dbReference>